<sequence>MQFIISVLSCASLLLSALGNPLLRGAHEDNARPLSSRNRWPNQLYPVIRLIRYSGCKHNSSSAAELRTHAVQVERCLNFSDEVENAKKSKKKLLDDLRYDPIVTAADIDRAEHPGDYINEAIYWQLPPEQTKNLLKPIQRCNITIFSEFDCKDCSRVVKFTDEQSDVCIHAHGGKSVLADCYTAKELEALEEDGRGPPEHWKASGILRYGPKNQTYHQTQHLMPPYEVNLNKTYDAESEDWLRTCAGRKATHKQLMRDKFRKCGKKPLDSCTDSVFGKIPYSGDYLWAGKC</sequence>
<keyword evidence="3" id="KW-1185">Reference proteome</keyword>
<name>A0A9Q9ER99_9PEZI</name>
<feature type="signal peptide" evidence="1">
    <location>
        <begin position="1"/>
        <end position="19"/>
    </location>
</feature>
<keyword evidence="1" id="KW-0732">Signal</keyword>
<evidence type="ECO:0000313" key="3">
    <source>
        <dbReference type="Proteomes" id="UP001056384"/>
    </source>
</evidence>
<dbReference type="Proteomes" id="UP001056384">
    <property type="component" value="Chromosome 11"/>
</dbReference>
<accession>A0A9Q9ER99</accession>
<evidence type="ECO:0000256" key="1">
    <source>
        <dbReference type="SAM" id="SignalP"/>
    </source>
</evidence>
<gene>
    <name evidence="2" type="ORF">Slin15195_G116720</name>
</gene>
<protein>
    <submittedName>
        <fullName evidence="2">Uncharacterized protein</fullName>
    </submittedName>
</protein>
<dbReference type="AlphaFoldDB" id="A0A9Q9ER99"/>
<proteinExistence type="predicted"/>
<organism evidence="2 3">
    <name type="scientific">Septoria linicola</name>
    <dbReference type="NCBI Taxonomy" id="215465"/>
    <lineage>
        <taxon>Eukaryota</taxon>
        <taxon>Fungi</taxon>
        <taxon>Dikarya</taxon>
        <taxon>Ascomycota</taxon>
        <taxon>Pezizomycotina</taxon>
        <taxon>Dothideomycetes</taxon>
        <taxon>Dothideomycetidae</taxon>
        <taxon>Mycosphaerellales</taxon>
        <taxon>Mycosphaerellaceae</taxon>
        <taxon>Septoria</taxon>
    </lineage>
</organism>
<evidence type="ECO:0000313" key="2">
    <source>
        <dbReference type="EMBL" id="USW58353.1"/>
    </source>
</evidence>
<dbReference type="EMBL" id="CP099428">
    <property type="protein sequence ID" value="USW58353.1"/>
    <property type="molecule type" value="Genomic_DNA"/>
</dbReference>
<reference evidence="2" key="1">
    <citation type="submission" date="2022-06" db="EMBL/GenBank/DDBJ databases">
        <title>Complete genome sequences of two strains of the flax pathogen Septoria linicola.</title>
        <authorList>
            <person name="Lapalu N."/>
            <person name="Simon A."/>
            <person name="Demenou B."/>
            <person name="Paumier D."/>
            <person name="Guillot M.-P."/>
            <person name="Gout L."/>
            <person name="Valade R."/>
        </authorList>
    </citation>
    <scope>NUCLEOTIDE SEQUENCE</scope>
    <source>
        <strain evidence="2">SE15195</strain>
    </source>
</reference>
<feature type="chain" id="PRO_5040472622" evidence="1">
    <location>
        <begin position="20"/>
        <end position="291"/>
    </location>
</feature>